<dbReference type="AlphaFoldDB" id="A0A974XKY0"/>
<reference evidence="1 2" key="1">
    <citation type="submission" date="2021-03" db="EMBL/GenBank/DDBJ databases">
        <title>Novel species identification of genus Shewanella.</title>
        <authorList>
            <person name="Liu G."/>
            <person name="Zhang Q."/>
        </authorList>
    </citation>
    <scope>NUCLEOTIDE SEQUENCE [LARGE SCALE GENOMIC DNA]</scope>
    <source>
        <strain evidence="1 2">FJAT-53726</strain>
    </source>
</reference>
<dbReference type="EMBL" id="CP071504">
    <property type="protein sequence ID" value="QSX30224.1"/>
    <property type="molecule type" value="Genomic_DNA"/>
</dbReference>
<sequence length="176" mass="19646">MLSDTEKILGFFDEIGLGYRLTPLDDKTFLPGIKIERGELLIDLARLRYPGDLLHEAGHIAVTDENARPGLGGDMKHAGHKGGEEMAAIAWSWAALQKIGLPAEFLFHPDGYRGASATLIEAFADKRGFGYPLLYSWFMCENPQHPDGYPKMQHWFRDEAYRQARLGGLKATVQAD</sequence>
<gene>
    <name evidence="1" type="ORF">JYB88_00655</name>
</gene>
<accession>A0A974XKY0</accession>
<dbReference type="KEGG" id="scyp:JYB88_00655"/>
<protein>
    <submittedName>
        <fullName evidence="1">Uncharacterized protein</fullName>
    </submittedName>
</protein>
<dbReference type="Proteomes" id="UP000663281">
    <property type="component" value="Chromosome"/>
</dbReference>
<organism evidence="1 2">
    <name type="scientific">Shewanella cyperi</name>
    <dbReference type="NCBI Taxonomy" id="2814292"/>
    <lineage>
        <taxon>Bacteria</taxon>
        <taxon>Pseudomonadati</taxon>
        <taxon>Pseudomonadota</taxon>
        <taxon>Gammaproteobacteria</taxon>
        <taxon>Alteromonadales</taxon>
        <taxon>Shewanellaceae</taxon>
        <taxon>Shewanella</taxon>
    </lineage>
</organism>
<name>A0A974XKY0_9GAMM</name>
<evidence type="ECO:0000313" key="1">
    <source>
        <dbReference type="EMBL" id="QSX30224.1"/>
    </source>
</evidence>
<keyword evidence="2" id="KW-1185">Reference proteome</keyword>
<proteinExistence type="predicted"/>
<evidence type="ECO:0000313" key="2">
    <source>
        <dbReference type="Proteomes" id="UP000663281"/>
    </source>
</evidence>
<dbReference type="RefSeq" id="WP_207325154.1">
    <property type="nucleotide sequence ID" value="NZ_CP071504.1"/>
</dbReference>